<dbReference type="PRINTS" id="PR00111">
    <property type="entry name" value="ABHYDROLASE"/>
</dbReference>
<dbReference type="GO" id="GO:0016787">
    <property type="term" value="F:hydrolase activity"/>
    <property type="evidence" value="ECO:0007669"/>
    <property type="project" value="UniProtKB-KW"/>
</dbReference>
<gene>
    <name evidence="3" type="ORF">DC082_06325</name>
</gene>
<dbReference type="Pfam" id="PF12697">
    <property type="entry name" value="Abhydrolase_6"/>
    <property type="match status" value="1"/>
</dbReference>
<evidence type="ECO:0000259" key="2">
    <source>
        <dbReference type="Pfam" id="PF12697"/>
    </source>
</evidence>
<dbReference type="PANTHER" id="PTHR46118:SF4">
    <property type="entry name" value="PROTEIN ABHD11"/>
    <property type="match status" value="1"/>
</dbReference>
<evidence type="ECO:0000256" key="1">
    <source>
        <dbReference type="ARBA" id="ARBA00022801"/>
    </source>
</evidence>
<dbReference type="AlphaFoldDB" id="A0A2U2AJN3"/>
<keyword evidence="1" id="KW-0378">Hydrolase</keyword>
<evidence type="ECO:0000313" key="4">
    <source>
        <dbReference type="Proteomes" id="UP000244948"/>
    </source>
</evidence>
<reference evidence="3 4" key="1">
    <citation type="journal article" date="2018" name="Genome Announc.">
        <title>Ignatzschineria cameli sp. nov., isolated from necrotic foot tissue of dromedaries (Camelus dromedarius) and associated maggots (Wohlfahrtia species) in Dubai.</title>
        <authorList>
            <person name="Tsang C.C."/>
            <person name="Tang J.Y."/>
            <person name="Fong J.Y."/>
            <person name="Kinne J."/>
            <person name="Lee H.H."/>
            <person name="Joseph M."/>
            <person name="Jose S."/>
            <person name="Schuster R.K."/>
            <person name="Tang Y."/>
            <person name="Sivakumar S."/>
            <person name="Chen J.H."/>
            <person name="Teng J.L."/>
            <person name="Lau S.K."/>
            <person name="Wernery U."/>
            <person name="Woo P.C."/>
        </authorList>
    </citation>
    <scope>NUCLEOTIDE SEQUENCE [LARGE SCALE GENOMIC DNA]</scope>
    <source>
        <strain evidence="3 4">KCTC 22643</strain>
    </source>
</reference>
<keyword evidence="4" id="KW-1185">Reference proteome</keyword>
<protein>
    <submittedName>
        <fullName evidence="3">Esterase</fullName>
    </submittedName>
</protein>
<dbReference type="SUPFAM" id="SSF53474">
    <property type="entry name" value="alpha/beta-Hydrolases"/>
    <property type="match status" value="1"/>
</dbReference>
<name>A0A2U2AJN3_9GAMM</name>
<comment type="caution">
    <text evidence="3">The sequence shown here is derived from an EMBL/GenBank/DDBJ whole genome shotgun (WGS) entry which is preliminary data.</text>
</comment>
<dbReference type="EMBL" id="QEWR01000003">
    <property type="protein sequence ID" value="PWD83038.1"/>
    <property type="molecule type" value="Genomic_DNA"/>
</dbReference>
<dbReference type="InterPro" id="IPR000073">
    <property type="entry name" value="AB_hydrolase_1"/>
</dbReference>
<accession>A0A2U2AJN3</accession>
<dbReference type="InterPro" id="IPR029058">
    <property type="entry name" value="AB_hydrolase_fold"/>
</dbReference>
<dbReference type="PANTHER" id="PTHR46118">
    <property type="entry name" value="PROTEIN ABHD11"/>
    <property type="match status" value="1"/>
</dbReference>
<evidence type="ECO:0000313" key="3">
    <source>
        <dbReference type="EMBL" id="PWD83038.1"/>
    </source>
</evidence>
<dbReference type="Gene3D" id="3.40.50.1820">
    <property type="entry name" value="alpha/beta hydrolase"/>
    <property type="match status" value="1"/>
</dbReference>
<proteinExistence type="predicted"/>
<sequence length="257" mass="29018">MTQLLNYKITQPEVKKHETPILIMHGLFGDMNNLGMIARGLEEYTVIQIDARNHGESFHSDEMNYDLMAQDIVTLLDHLQIDRVILIGHSMGGKAVMTVTKLIPDRVEKMVVIDVAPVDYQERRHEDILAALKAVEASGITDRREAAELMKEYISEGDFVIQFLLKSFRNGVFRFNVPVIDKQYEEVSGWKTIPTWPGKVLFIIGGDSNYVQKEYQAEVEAQLPNATAVIIAGAGHWVHAQKTDLVVKAILTFLDRA</sequence>
<dbReference type="Proteomes" id="UP000244948">
    <property type="component" value="Unassembled WGS sequence"/>
</dbReference>
<feature type="domain" description="AB hydrolase-1" evidence="2">
    <location>
        <begin position="21"/>
        <end position="248"/>
    </location>
</feature>
<dbReference type="RefSeq" id="WP_109236253.1">
    <property type="nucleotide sequence ID" value="NZ_BMXZ01000002.1"/>
</dbReference>
<organism evidence="3 4">
    <name type="scientific">Ignatzschineria indica</name>
    <dbReference type="NCBI Taxonomy" id="472583"/>
    <lineage>
        <taxon>Bacteria</taxon>
        <taxon>Pseudomonadati</taxon>
        <taxon>Pseudomonadota</taxon>
        <taxon>Gammaproteobacteria</taxon>
        <taxon>Cardiobacteriales</taxon>
        <taxon>Ignatzschineriaceae</taxon>
        <taxon>Ignatzschineria</taxon>
    </lineage>
</organism>